<name>A0AAU9WF93_9CNID</name>
<protein>
    <submittedName>
        <fullName evidence="1">Uncharacterized protein</fullName>
    </submittedName>
</protein>
<dbReference type="NCBIfam" id="TIGR00322">
    <property type="entry name" value="diphth2_R"/>
    <property type="match status" value="1"/>
</dbReference>
<dbReference type="Gene3D" id="3.40.50.11860">
    <property type="entry name" value="Diphthamide synthesis DPH1/DPH2 domain 3"/>
    <property type="match status" value="1"/>
</dbReference>
<dbReference type="Proteomes" id="UP001159428">
    <property type="component" value="Unassembled WGS sequence"/>
</dbReference>
<gene>
    <name evidence="1" type="ORF">PMEA_00003221</name>
</gene>
<accession>A0AAU9WF93</accession>
<comment type="caution">
    <text evidence="1">The sequence shown here is derived from an EMBL/GenBank/DDBJ whole genome shotgun (WGS) entry which is preliminary data.</text>
</comment>
<dbReference type="GO" id="GO:0090560">
    <property type="term" value="F:2-(3-amino-3-carboxypropyl)histidine synthase activity"/>
    <property type="evidence" value="ECO:0007669"/>
    <property type="project" value="InterPro"/>
</dbReference>
<dbReference type="InterPro" id="IPR016435">
    <property type="entry name" value="DPH1/DPH2"/>
</dbReference>
<dbReference type="AlphaFoldDB" id="A0AAU9WF93"/>
<dbReference type="GO" id="GO:0017183">
    <property type="term" value="P:protein histidyl modification to diphthamide"/>
    <property type="evidence" value="ECO:0007669"/>
    <property type="project" value="InterPro"/>
</dbReference>
<dbReference type="Pfam" id="PF01866">
    <property type="entry name" value="Diphthamide_syn"/>
    <property type="match status" value="1"/>
</dbReference>
<organism evidence="1 2">
    <name type="scientific">Pocillopora meandrina</name>
    <dbReference type="NCBI Taxonomy" id="46732"/>
    <lineage>
        <taxon>Eukaryota</taxon>
        <taxon>Metazoa</taxon>
        <taxon>Cnidaria</taxon>
        <taxon>Anthozoa</taxon>
        <taxon>Hexacorallia</taxon>
        <taxon>Scleractinia</taxon>
        <taxon>Astrocoeniina</taxon>
        <taxon>Pocilloporidae</taxon>
        <taxon>Pocillopora</taxon>
    </lineage>
</organism>
<dbReference type="InterPro" id="IPR042265">
    <property type="entry name" value="DPH1/DPH2_3"/>
</dbReference>
<sequence length="55" mass="6204">MFQARKDAITAASRAKKFGLILSTLGGQRSLRVLEKLEERFSKAGLEYVIVLMYV</sequence>
<evidence type="ECO:0000313" key="1">
    <source>
        <dbReference type="EMBL" id="CAH3108241.1"/>
    </source>
</evidence>
<evidence type="ECO:0000313" key="2">
    <source>
        <dbReference type="Proteomes" id="UP001159428"/>
    </source>
</evidence>
<reference evidence="1 2" key="1">
    <citation type="submission" date="2022-05" db="EMBL/GenBank/DDBJ databases">
        <authorList>
            <consortium name="Genoscope - CEA"/>
            <person name="William W."/>
        </authorList>
    </citation>
    <scope>NUCLEOTIDE SEQUENCE [LARGE SCALE GENOMIC DNA]</scope>
</reference>
<dbReference type="EMBL" id="CALNXJ010000011">
    <property type="protein sequence ID" value="CAH3108241.1"/>
    <property type="molecule type" value="Genomic_DNA"/>
</dbReference>
<proteinExistence type="predicted"/>
<keyword evidence="2" id="KW-1185">Reference proteome</keyword>